<gene>
    <name evidence="1" type="ORF">S12H4_38286</name>
</gene>
<organism evidence="1">
    <name type="scientific">marine sediment metagenome</name>
    <dbReference type="NCBI Taxonomy" id="412755"/>
    <lineage>
        <taxon>unclassified sequences</taxon>
        <taxon>metagenomes</taxon>
        <taxon>ecological metagenomes</taxon>
    </lineage>
</organism>
<reference evidence="1" key="1">
    <citation type="journal article" date="2014" name="Front. Microbiol.">
        <title>High frequency of phylogenetically diverse reductive dehalogenase-homologous genes in deep subseafloor sedimentary metagenomes.</title>
        <authorList>
            <person name="Kawai M."/>
            <person name="Futagami T."/>
            <person name="Toyoda A."/>
            <person name="Takaki Y."/>
            <person name="Nishi S."/>
            <person name="Hori S."/>
            <person name="Arai W."/>
            <person name="Tsubouchi T."/>
            <person name="Morono Y."/>
            <person name="Uchiyama I."/>
            <person name="Ito T."/>
            <person name="Fujiyama A."/>
            <person name="Inagaki F."/>
            <person name="Takami H."/>
        </authorList>
    </citation>
    <scope>NUCLEOTIDE SEQUENCE</scope>
    <source>
        <strain evidence="1">Expedition CK06-06</strain>
    </source>
</reference>
<accession>X1SDC3</accession>
<name>X1SDC3_9ZZZZ</name>
<evidence type="ECO:0000313" key="1">
    <source>
        <dbReference type="EMBL" id="GAI90987.1"/>
    </source>
</evidence>
<sequence>MSYEAALFPIQGRKGNTMETVRIIPCLDVKDGKDKIASDGGKE</sequence>
<dbReference type="AlphaFoldDB" id="X1SDC3"/>
<dbReference type="EMBL" id="BARW01023032">
    <property type="protein sequence ID" value="GAI90987.1"/>
    <property type="molecule type" value="Genomic_DNA"/>
</dbReference>
<proteinExistence type="predicted"/>
<protein>
    <submittedName>
        <fullName evidence="1">Uncharacterized protein</fullName>
    </submittedName>
</protein>
<comment type="caution">
    <text evidence="1">The sequence shown here is derived from an EMBL/GenBank/DDBJ whole genome shotgun (WGS) entry which is preliminary data.</text>
</comment>